<evidence type="ECO:0000313" key="9">
    <source>
        <dbReference type="Proteomes" id="UP000237655"/>
    </source>
</evidence>
<dbReference type="PANTHER" id="PTHR30329">
    <property type="entry name" value="STATOR ELEMENT OF FLAGELLAR MOTOR COMPLEX"/>
    <property type="match status" value="1"/>
</dbReference>
<proteinExistence type="predicted"/>
<dbReference type="EMBL" id="CP027665">
    <property type="protein sequence ID" value="AVO38876.1"/>
    <property type="molecule type" value="Genomic_DNA"/>
</dbReference>
<feature type="domain" description="OmpA-like" evidence="7">
    <location>
        <begin position="189"/>
        <end position="306"/>
    </location>
</feature>
<accession>A0A2S0MSN4</accession>
<gene>
    <name evidence="8" type="ORF">C6Y53_14995</name>
</gene>
<evidence type="ECO:0000313" key="8">
    <source>
        <dbReference type="EMBL" id="AVO38876.1"/>
    </source>
</evidence>
<dbReference type="InterPro" id="IPR036737">
    <property type="entry name" value="OmpA-like_sf"/>
</dbReference>
<dbReference type="CDD" id="cd07185">
    <property type="entry name" value="OmpA_C-like"/>
    <property type="match status" value="1"/>
</dbReference>
<dbReference type="SUPFAM" id="SSF103088">
    <property type="entry name" value="OmpA-like"/>
    <property type="match status" value="1"/>
</dbReference>
<dbReference type="GO" id="GO:0009279">
    <property type="term" value="C:cell outer membrane"/>
    <property type="evidence" value="ECO:0007669"/>
    <property type="project" value="UniProtKB-SubCell"/>
</dbReference>
<dbReference type="InterPro" id="IPR006664">
    <property type="entry name" value="OMP_bac"/>
</dbReference>
<keyword evidence="3 5" id="KW-0472">Membrane</keyword>
<evidence type="ECO:0000259" key="7">
    <source>
        <dbReference type="PROSITE" id="PS51123"/>
    </source>
</evidence>
<reference evidence="9" key="1">
    <citation type="submission" date="2018-03" db="EMBL/GenBank/DDBJ databases">
        <title>Genomic analysis of the strain SH-1 isolated from shrimp intestine.</title>
        <authorList>
            <person name="Kim Y.-S."/>
            <person name="Kim S.-E."/>
            <person name="Kim K.-H."/>
        </authorList>
    </citation>
    <scope>NUCLEOTIDE SEQUENCE [LARGE SCALE GENOMIC DNA]</scope>
    <source>
        <strain evidence="9">SH-1</strain>
    </source>
</reference>
<evidence type="ECO:0000256" key="1">
    <source>
        <dbReference type="ARBA" id="ARBA00004442"/>
    </source>
</evidence>
<evidence type="ECO:0000256" key="6">
    <source>
        <dbReference type="SAM" id="SignalP"/>
    </source>
</evidence>
<dbReference type="InterPro" id="IPR006665">
    <property type="entry name" value="OmpA-like"/>
</dbReference>
<dbReference type="KEGG" id="thas:C6Y53_14995"/>
<dbReference type="PANTHER" id="PTHR30329:SF21">
    <property type="entry name" value="LIPOPROTEIN YIAD-RELATED"/>
    <property type="match status" value="1"/>
</dbReference>
<dbReference type="RefSeq" id="WP_106473186.1">
    <property type="nucleotide sequence ID" value="NZ_CP027665.1"/>
</dbReference>
<evidence type="ECO:0000256" key="3">
    <source>
        <dbReference type="ARBA" id="ARBA00023136"/>
    </source>
</evidence>
<feature type="chain" id="PRO_5015740228" evidence="6">
    <location>
        <begin position="21"/>
        <end position="306"/>
    </location>
</feature>
<comment type="subcellular location">
    <subcellularLocation>
        <location evidence="1">Cell outer membrane</location>
    </subcellularLocation>
</comment>
<dbReference type="Proteomes" id="UP000237655">
    <property type="component" value="Chromosome"/>
</dbReference>
<name>A0A2S0MSN4_9RHOB</name>
<protein>
    <submittedName>
        <fullName evidence="8">OmpA family protein</fullName>
    </submittedName>
</protein>
<dbReference type="AlphaFoldDB" id="A0A2S0MSN4"/>
<dbReference type="PRINTS" id="PR01021">
    <property type="entry name" value="OMPADOMAIN"/>
</dbReference>
<keyword evidence="9" id="KW-1185">Reference proteome</keyword>
<dbReference type="InterPro" id="IPR050330">
    <property type="entry name" value="Bact_OuterMem_StrucFunc"/>
</dbReference>
<dbReference type="PROSITE" id="PS51123">
    <property type="entry name" value="OMPA_2"/>
    <property type="match status" value="1"/>
</dbReference>
<evidence type="ECO:0000256" key="2">
    <source>
        <dbReference type="ARBA" id="ARBA00022801"/>
    </source>
</evidence>
<organism evidence="8 9">
    <name type="scientific">Pukyongiella litopenaei</name>
    <dbReference type="NCBI Taxonomy" id="2605946"/>
    <lineage>
        <taxon>Bacteria</taxon>
        <taxon>Pseudomonadati</taxon>
        <taxon>Pseudomonadota</taxon>
        <taxon>Alphaproteobacteria</taxon>
        <taxon>Rhodobacterales</taxon>
        <taxon>Paracoccaceae</taxon>
        <taxon>Pukyongiella</taxon>
    </lineage>
</organism>
<dbReference type="Gene3D" id="3.30.1330.60">
    <property type="entry name" value="OmpA-like domain"/>
    <property type="match status" value="1"/>
</dbReference>
<sequence>MIRALGLAALVAAAPVAAPAQGLTLPTGARQLSERISPLEGYALPTGPFADGAVPARVYEGRVVRRTWRLGGGPTPLQIMAPLRDQIVADGYDILFQCDGRACGGFDFRFGTEVVPAPDMHVDLRDYRFLSATRGETEALSLLVSGGENAAHVQVIQVVPVEAAPLAVASAGAVSPPHGAGGDLLSALVDDGHVVLADLDFATGAARLGDGPFASLATLAGFLRDNPEARIAVVGHTDTVGGLADNIALSRRRAGAVRDRLIGTHEIAAGRIEAEGAGYLAPVASNRTPEGREANRRVEAVLLNRQ</sequence>
<evidence type="ECO:0000256" key="4">
    <source>
        <dbReference type="ARBA" id="ARBA00023237"/>
    </source>
</evidence>
<dbReference type="PROSITE" id="PS00758">
    <property type="entry name" value="ARGE_DAPE_CPG2_1"/>
    <property type="match status" value="1"/>
</dbReference>
<keyword evidence="2" id="KW-0378">Hydrolase</keyword>
<dbReference type="Pfam" id="PF00691">
    <property type="entry name" value="OmpA"/>
    <property type="match status" value="1"/>
</dbReference>
<feature type="signal peptide" evidence="6">
    <location>
        <begin position="1"/>
        <end position="20"/>
    </location>
</feature>
<keyword evidence="4" id="KW-0998">Cell outer membrane</keyword>
<dbReference type="InterPro" id="IPR001261">
    <property type="entry name" value="ArgE/DapE_CS"/>
</dbReference>
<keyword evidence="6" id="KW-0732">Signal</keyword>
<evidence type="ECO:0000256" key="5">
    <source>
        <dbReference type="PROSITE-ProRule" id="PRU00473"/>
    </source>
</evidence>